<feature type="region of interest" description="Disordered" evidence="1">
    <location>
        <begin position="112"/>
        <end position="228"/>
    </location>
</feature>
<proteinExistence type="predicted"/>
<reference evidence="2 3" key="1">
    <citation type="submission" date="2016-10" db="EMBL/GenBank/DDBJ databases">
        <authorList>
            <person name="de Groot N.N."/>
        </authorList>
    </citation>
    <scope>NUCLEOTIDE SEQUENCE [LARGE SCALE GENOMIC DNA]</scope>
    <source>
        <strain evidence="2 3">DSM 26130</strain>
    </source>
</reference>
<gene>
    <name evidence="2" type="ORF">SAMN05216167_10797</name>
</gene>
<dbReference type="RefSeq" id="WP_093828953.1">
    <property type="nucleotide sequence ID" value="NZ_FOLQ01000007.1"/>
</dbReference>
<feature type="compositionally biased region" description="Polar residues" evidence="1">
    <location>
        <begin position="126"/>
        <end position="140"/>
    </location>
</feature>
<keyword evidence="3" id="KW-1185">Reference proteome</keyword>
<dbReference type="OrthoDB" id="965190at2"/>
<evidence type="ECO:0000256" key="1">
    <source>
        <dbReference type="SAM" id="MobiDB-lite"/>
    </source>
</evidence>
<protein>
    <submittedName>
        <fullName evidence="2">Uncharacterized protein</fullName>
    </submittedName>
</protein>
<feature type="compositionally biased region" description="Polar residues" evidence="1">
    <location>
        <begin position="170"/>
        <end position="200"/>
    </location>
</feature>
<feature type="compositionally biased region" description="Low complexity" evidence="1">
    <location>
        <begin position="216"/>
        <end position="228"/>
    </location>
</feature>
<organism evidence="2 3">
    <name type="scientific">Spirosoma endophyticum</name>
    <dbReference type="NCBI Taxonomy" id="662367"/>
    <lineage>
        <taxon>Bacteria</taxon>
        <taxon>Pseudomonadati</taxon>
        <taxon>Bacteroidota</taxon>
        <taxon>Cytophagia</taxon>
        <taxon>Cytophagales</taxon>
        <taxon>Cytophagaceae</taxon>
        <taxon>Spirosoma</taxon>
    </lineage>
</organism>
<dbReference type="STRING" id="662367.SAMN05216167_10797"/>
<dbReference type="Proteomes" id="UP000198598">
    <property type="component" value="Unassembled WGS sequence"/>
</dbReference>
<sequence>MAINQHASNLVDLTARAFNGNVTSISPTDGISLIDSWITFLKSDDQAGNSVATTLNELKTELQSDNPDGAHVQQILADLASQTKEIATSADSDSKPELNTLAKTLEGFSQQISGVSGPAATGGQAPMTSTVGGESTTRGTGASAFGATDDDLSNRTGGTISDESADDTTEGNGRSVTSGSSEGDDYSNSSQRDSGQLSRSDTSRMSGMGVSGGTGDTDSSQSGGRSQY</sequence>
<dbReference type="EMBL" id="FOLQ01000007">
    <property type="protein sequence ID" value="SFD79752.1"/>
    <property type="molecule type" value="Genomic_DNA"/>
</dbReference>
<evidence type="ECO:0000313" key="2">
    <source>
        <dbReference type="EMBL" id="SFD79752.1"/>
    </source>
</evidence>
<accession>A0A1I1V9Q9</accession>
<name>A0A1I1V9Q9_9BACT</name>
<evidence type="ECO:0000313" key="3">
    <source>
        <dbReference type="Proteomes" id="UP000198598"/>
    </source>
</evidence>
<dbReference type="AlphaFoldDB" id="A0A1I1V9Q9"/>